<reference evidence="1" key="2">
    <citation type="submission" date="2015-06" db="UniProtKB">
        <authorList>
            <consortium name="EnsemblPlants"/>
        </authorList>
    </citation>
    <scope>IDENTIFICATION</scope>
    <source>
        <strain evidence="1">DM1-3 516 R44</strain>
    </source>
</reference>
<protein>
    <submittedName>
        <fullName evidence="1">Structural maintenance of chromosome</fullName>
    </submittedName>
</protein>
<evidence type="ECO:0000313" key="2">
    <source>
        <dbReference type="Proteomes" id="UP000011115"/>
    </source>
</evidence>
<evidence type="ECO:0000313" key="1">
    <source>
        <dbReference type="EnsemblPlants" id="PGSC0003DMT400015141"/>
    </source>
</evidence>
<keyword evidence="2" id="KW-1185">Reference proteome</keyword>
<organism evidence="1 2">
    <name type="scientific">Solanum tuberosum</name>
    <name type="common">Potato</name>
    <dbReference type="NCBI Taxonomy" id="4113"/>
    <lineage>
        <taxon>Eukaryota</taxon>
        <taxon>Viridiplantae</taxon>
        <taxon>Streptophyta</taxon>
        <taxon>Embryophyta</taxon>
        <taxon>Tracheophyta</taxon>
        <taxon>Spermatophyta</taxon>
        <taxon>Magnoliopsida</taxon>
        <taxon>eudicotyledons</taxon>
        <taxon>Gunneridae</taxon>
        <taxon>Pentapetalae</taxon>
        <taxon>asterids</taxon>
        <taxon>lamiids</taxon>
        <taxon>Solanales</taxon>
        <taxon>Solanaceae</taxon>
        <taxon>Solanoideae</taxon>
        <taxon>Solaneae</taxon>
        <taxon>Solanum</taxon>
    </lineage>
</organism>
<reference evidence="2" key="1">
    <citation type="journal article" date="2011" name="Nature">
        <title>Genome sequence and analysis of the tuber crop potato.</title>
        <authorList>
            <consortium name="The Potato Genome Sequencing Consortium"/>
        </authorList>
    </citation>
    <scope>NUCLEOTIDE SEQUENCE [LARGE SCALE GENOMIC DNA]</scope>
    <source>
        <strain evidence="2">cv. DM1-3 516 R44</strain>
    </source>
</reference>
<name>M1A5I4_SOLTU</name>
<dbReference type="EnsemblPlants" id="PGSC0003DMT400015141">
    <property type="protein sequence ID" value="PGSC0003DMT400015141"/>
    <property type="gene ID" value="PGSC0003DMG400005912"/>
</dbReference>
<proteinExistence type="predicted"/>
<sequence length="57" mass="6574">MNLSTNLERRKQELMAMNSSVDVDMLQAEVESKYQELKDADSLVDHVTKELTSEFII</sequence>
<accession>M1A5I4</accession>
<dbReference type="HOGENOM" id="CLU_3000234_0_0_1"/>
<dbReference type="Gramene" id="PGSC0003DMT400015141">
    <property type="protein sequence ID" value="PGSC0003DMT400015141"/>
    <property type="gene ID" value="PGSC0003DMG400005912"/>
</dbReference>
<dbReference type="ExpressionAtlas" id="M1A5I4">
    <property type="expression patterns" value="baseline"/>
</dbReference>
<dbReference type="AlphaFoldDB" id="M1A5I4"/>
<dbReference type="Proteomes" id="UP000011115">
    <property type="component" value="Unassembled WGS sequence"/>
</dbReference>